<dbReference type="SUPFAM" id="SSF49299">
    <property type="entry name" value="PKD domain"/>
    <property type="match status" value="1"/>
</dbReference>
<evidence type="ECO:0000256" key="8">
    <source>
        <dbReference type="SAM" id="SignalP"/>
    </source>
</evidence>
<evidence type="ECO:0000259" key="10">
    <source>
        <dbReference type="PROSITE" id="PS51829"/>
    </source>
</evidence>
<dbReference type="PROSITE" id="PS51892">
    <property type="entry name" value="SUBTILASE"/>
    <property type="match status" value="1"/>
</dbReference>
<organism evidence="11 12">
    <name type="scientific">Aliiglaciecola lipolytica E3</name>
    <dbReference type="NCBI Taxonomy" id="1127673"/>
    <lineage>
        <taxon>Bacteria</taxon>
        <taxon>Pseudomonadati</taxon>
        <taxon>Pseudomonadota</taxon>
        <taxon>Gammaproteobacteria</taxon>
        <taxon>Alteromonadales</taxon>
        <taxon>Alteromonadaceae</taxon>
        <taxon>Aliiglaciecola</taxon>
    </lineage>
</organism>
<comment type="caution">
    <text evidence="11">The sequence shown here is derived from an EMBL/GenBank/DDBJ whole genome shotgun (WGS) entry which is preliminary data.</text>
</comment>
<dbReference type="InterPro" id="IPR000209">
    <property type="entry name" value="Peptidase_S8/S53_dom"/>
</dbReference>
<dbReference type="Gene3D" id="2.60.40.10">
    <property type="entry name" value="Immunoglobulins"/>
    <property type="match status" value="1"/>
</dbReference>
<dbReference type="OrthoDB" id="9790784at2"/>
<dbReference type="eggNOG" id="COG1404">
    <property type="taxonomic scope" value="Bacteria"/>
</dbReference>
<dbReference type="Proteomes" id="UP000006334">
    <property type="component" value="Unassembled WGS sequence"/>
</dbReference>
<keyword evidence="4 6" id="KW-0720">Serine protease</keyword>
<dbReference type="InterPro" id="IPR002884">
    <property type="entry name" value="P_dom"/>
</dbReference>
<evidence type="ECO:0000313" key="12">
    <source>
        <dbReference type="Proteomes" id="UP000006334"/>
    </source>
</evidence>
<dbReference type="InterPro" id="IPR022409">
    <property type="entry name" value="PKD/Chitinase_dom"/>
</dbReference>
<dbReference type="InterPro" id="IPR015500">
    <property type="entry name" value="Peptidase_S8_subtilisin-rel"/>
</dbReference>
<dbReference type="PROSITE" id="PS00138">
    <property type="entry name" value="SUBTILASE_SER"/>
    <property type="match status" value="1"/>
</dbReference>
<dbReference type="EMBL" id="BAEN01000037">
    <property type="protein sequence ID" value="GAC14447.1"/>
    <property type="molecule type" value="Genomic_DNA"/>
</dbReference>
<dbReference type="GO" id="GO:0004252">
    <property type="term" value="F:serine-type endopeptidase activity"/>
    <property type="evidence" value="ECO:0007669"/>
    <property type="project" value="UniProtKB-UniRule"/>
</dbReference>
<comment type="similarity">
    <text evidence="1 6 7">Belongs to the peptidase S8 family.</text>
</comment>
<dbReference type="InterPro" id="IPR035986">
    <property type="entry name" value="PKD_dom_sf"/>
</dbReference>
<dbReference type="InterPro" id="IPR013783">
    <property type="entry name" value="Ig-like_fold"/>
</dbReference>
<dbReference type="CDD" id="cd00146">
    <property type="entry name" value="PKD"/>
    <property type="match status" value="1"/>
</dbReference>
<evidence type="ECO:0000256" key="1">
    <source>
        <dbReference type="ARBA" id="ARBA00011073"/>
    </source>
</evidence>
<dbReference type="PANTHER" id="PTHR43399">
    <property type="entry name" value="SUBTILISIN-RELATED"/>
    <property type="match status" value="1"/>
</dbReference>
<dbReference type="Gene3D" id="2.60.120.260">
    <property type="entry name" value="Galactose-binding domain-like"/>
    <property type="match status" value="1"/>
</dbReference>
<proteinExistence type="inferred from homology"/>
<evidence type="ECO:0000313" key="11">
    <source>
        <dbReference type="EMBL" id="GAC14447.1"/>
    </source>
</evidence>
<gene>
    <name evidence="11" type="ORF">GLIP_1818</name>
</gene>
<dbReference type="STRING" id="1127673.GLIP_1818"/>
<feature type="signal peptide" evidence="8">
    <location>
        <begin position="1"/>
        <end position="23"/>
    </location>
</feature>
<dbReference type="PANTHER" id="PTHR43399:SF4">
    <property type="entry name" value="CELL WALL-ASSOCIATED PROTEASE"/>
    <property type="match status" value="1"/>
</dbReference>
<dbReference type="SUPFAM" id="SSF52743">
    <property type="entry name" value="Subtilisin-like"/>
    <property type="match status" value="1"/>
</dbReference>
<dbReference type="Pfam" id="PF00082">
    <property type="entry name" value="Peptidase_S8"/>
    <property type="match status" value="1"/>
</dbReference>
<dbReference type="InterPro" id="IPR008979">
    <property type="entry name" value="Galactose-bd-like_sf"/>
</dbReference>
<keyword evidence="8" id="KW-0732">Signal</keyword>
<dbReference type="eggNOG" id="COG4935">
    <property type="taxonomic scope" value="Bacteria"/>
</dbReference>
<dbReference type="InterPro" id="IPR023828">
    <property type="entry name" value="Peptidase_S8_Ser-AS"/>
</dbReference>
<dbReference type="GO" id="GO:0006508">
    <property type="term" value="P:proteolysis"/>
    <property type="evidence" value="ECO:0007669"/>
    <property type="project" value="UniProtKB-KW"/>
</dbReference>
<dbReference type="PROSITE" id="PS50093">
    <property type="entry name" value="PKD"/>
    <property type="match status" value="1"/>
</dbReference>
<dbReference type="InterPro" id="IPR023827">
    <property type="entry name" value="Peptidase_S8_Asp-AS"/>
</dbReference>
<feature type="active site" description="Charge relay system" evidence="5 6">
    <location>
        <position position="381"/>
    </location>
</feature>
<dbReference type="InterPro" id="IPR054399">
    <property type="entry name" value="Fervidolysin-like_N_prodom"/>
</dbReference>
<evidence type="ECO:0000256" key="5">
    <source>
        <dbReference type="PIRSR" id="PIRSR615500-1"/>
    </source>
</evidence>
<keyword evidence="2 6" id="KW-0645">Protease</keyword>
<keyword evidence="3 6" id="KW-0378">Hydrolase</keyword>
<dbReference type="Pfam" id="PF18911">
    <property type="entry name" value="PKD_4"/>
    <property type="match status" value="1"/>
</dbReference>
<feature type="domain" description="PKD" evidence="9">
    <location>
        <begin position="669"/>
        <end position="749"/>
    </location>
</feature>
<evidence type="ECO:0000256" key="7">
    <source>
        <dbReference type="RuleBase" id="RU003355"/>
    </source>
</evidence>
<reference evidence="11 12" key="1">
    <citation type="journal article" date="2017" name="Antonie Van Leeuwenhoek">
        <title>Rhizobium rhizosphaerae sp. nov., a novel species isolated from rice rhizosphere.</title>
        <authorList>
            <person name="Zhao J.J."/>
            <person name="Zhang J."/>
            <person name="Zhang R.J."/>
            <person name="Zhang C.W."/>
            <person name="Yin H.Q."/>
            <person name="Zhang X.X."/>
        </authorList>
    </citation>
    <scope>NUCLEOTIDE SEQUENCE [LARGE SCALE GENOMIC DNA]</scope>
    <source>
        <strain evidence="11 12">E3</strain>
    </source>
</reference>
<dbReference type="InterPro" id="IPR000601">
    <property type="entry name" value="PKD_dom"/>
</dbReference>
<dbReference type="InterPro" id="IPR051048">
    <property type="entry name" value="Peptidase_S8/S53_subtilisin"/>
</dbReference>
<feature type="domain" description="P/Homo B" evidence="10">
    <location>
        <begin position="538"/>
        <end position="670"/>
    </location>
</feature>
<dbReference type="InterPro" id="IPR034204">
    <property type="entry name" value="PfSUB1-like_cat_dom"/>
</dbReference>
<dbReference type="InterPro" id="IPR022398">
    <property type="entry name" value="Peptidase_S8_His-AS"/>
</dbReference>
<dbReference type="PROSITE" id="PS51829">
    <property type="entry name" value="P_HOMO_B"/>
    <property type="match status" value="1"/>
</dbReference>
<feature type="chain" id="PRO_5003897095" evidence="8">
    <location>
        <begin position="24"/>
        <end position="832"/>
    </location>
</feature>
<dbReference type="Gene3D" id="3.40.50.200">
    <property type="entry name" value="Peptidase S8/S53 domain"/>
    <property type="match status" value="1"/>
</dbReference>
<dbReference type="PROSITE" id="PS00137">
    <property type="entry name" value="SUBTILASE_HIS"/>
    <property type="match status" value="1"/>
</dbReference>
<accession>K6Y8B5</accession>
<dbReference type="Pfam" id="PF22148">
    <property type="entry name" value="Fervidolysin_NPro-like"/>
    <property type="match status" value="1"/>
</dbReference>
<name>K6Y8B5_9ALTE</name>
<evidence type="ECO:0000256" key="2">
    <source>
        <dbReference type="ARBA" id="ARBA00022670"/>
    </source>
</evidence>
<evidence type="ECO:0000256" key="3">
    <source>
        <dbReference type="ARBA" id="ARBA00022801"/>
    </source>
</evidence>
<dbReference type="SMART" id="SM00089">
    <property type="entry name" value="PKD"/>
    <property type="match status" value="1"/>
</dbReference>
<sequence length="832" mass="87278">MKAKLSAITLALIPALAATQVQAAGAPAYKSDSVIVVYKDSATASQKRSARAGIAARITDLNRDEVDDRFAHIMDGRIAKLKLNGKSVKAALDSLNSHPAVLYAEPNYIVTTALVPDDASFGSLWGLNNTGQSGGVEDVDIDAPEAWDITTGDSSIVIGVIDTGVDYLHEDLTDNMWMNPGEIANDGIDNDGNGYIDDIYGIDTVNGDTDPMDDQGHGSHVSGTIGATGNNGIGVVGVNHEVSIAGCKFLAADGFGDTAGAIECIDYFVSLKNAGVNIRALNNSWGGGAFSQALKDSITAAGDVDILFVAAAGNDGTDNDALPHYPSNYDNDSVLAVASINRTDGDSGYSYGLTTVDMAAPGTAILSTTPGNGYSSYSGTSMATPHVAGAAALVWSLNPDLTALEMKELLMATGDDSAVMQGRTVTGKRLNVHSALLDADPTPGFKFSVSPVNLEITAGETAIYTFEVDSVSDWEGEVALSLTDVSGLGVLSAATVEPGDSFTLTVDTADDTPYGDYEFTVTGTSGDIVKEKSLGLFVFPQGLNDFVYSNNTSIPTLPNEEDPDDIGIDSVINIPDPLTVFGTSTFVNITHTYRGDLVLTLTSPAGTSTVLTANTGGGDDDIVESFESSAFDGEVATGDWTLNVLDIYNGDNGTLNGWELTITGIGEVAIAPPVSAFSYESDGLQATFTNESSDVNNDIISYLWDFGDGSTSVDVNPVHIFPATGSYDVSLTTTDSEGQSDTVVQTVSVSSVDIELEVDRAYMSRFGNLRVDLSYSGSGADMVDVYRNGELLETVENTGTYRDRERRAVGTTFIYMICDETTACSEEVTVSF</sequence>
<dbReference type="PRINTS" id="PR00723">
    <property type="entry name" value="SUBTILISIN"/>
</dbReference>
<dbReference type="PROSITE" id="PS00136">
    <property type="entry name" value="SUBTILASE_ASP"/>
    <property type="match status" value="1"/>
</dbReference>
<dbReference type="RefSeq" id="WP_008844263.1">
    <property type="nucleotide sequence ID" value="NZ_BAEN01000037.1"/>
</dbReference>
<dbReference type="InterPro" id="IPR036852">
    <property type="entry name" value="Peptidase_S8/S53_dom_sf"/>
</dbReference>
<dbReference type="eggNOG" id="COG3291">
    <property type="taxonomic scope" value="Bacteria"/>
</dbReference>
<protein>
    <submittedName>
        <fullName evidence="11">Secreted serine protease</fullName>
    </submittedName>
</protein>
<dbReference type="Pfam" id="PF01483">
    <property type="entry name" value="P_proprotein"/>
    <property type="match status" value="1"/>
</dbReference>
<evidence type="ECO:0000259" key="9">
    <source>
        <dbReference type="PROSITE" id="PS50093"/>
    </source>
</evidence>
<keyword evidence="12" id="KW-1185">Reference proteome</keyword>
<evidence type="ECO:0000256" key="6">
    <source>
        <dbReference type="PROSITE-ProRule" id="PRU01240"/>
    </source>
</evidence>
<dbReference type="CDD" id="cd07473">
    <property type="entry name" value="Peptidases_S8_Subtilisin_like"/>
    <property type="match status" value="1"/>
</dbReference>
<dbReference type="AlphaFoldDB" id="K6Y8B5"/>
<dbReference type="SUPFAM" id="SSF49785">
    <property type="entry name" value="Galactose-binding domain-like"/>
    <property type="match status" value="1"/>
</dbReference>
<feature type="active site" description="Charge relay system" evidence="5 6">
    <location>
        <position position="162"/>
    </location>
</feature>
<evidence type="ECO:0000256" key="4">
    <source>
        <dbReference type="ARBA" id="ARBA00022825"/>
    </source>
</evidence>
<feature type="active site" description="Charge relay system" evidence="5 6">
    <location>
        <position position="217"/>
    </location>
</feature>